<comment type="caution">
    <text evidence="6">The sequence shown here is derived from an EMBL/GenBank/DDBJ whole genome shotgun (WGS) entry which is preliminary data.</text>
</comment>
<dbReference type="RefSeq" id="WP_155201268.1">
    <property type="nucleotide sequence ID" value="NZ_WMZL01000008.1"/>
</dbReference>
<name>A0A6I3Q6T5_9FIRM</name>
<keyword evidence="4" id="KW-1133">Transmembrane helix</keyword>
<dbReference type="AlphaFoldDB" id="A0A6I3Q6T5"/>
<evidence type="ECO:0000256" key="4">
    <source>
        <dbReference type="ARBA" id="ARBA00022989"/>
    </source>
</evidence>
<dbReference type="InterPro" id="IPR001851">
    <property type="entry name" value="ABC_transp_permease"/>
</dbReference>
<dbReference type="Pfam" id="PF02653">
    <property type="entry name" value="BPD_transp_2"/>
    <property type="match status" value="1"/>
</dbReference>
<keyword evidence="2" id="KW-1003">Cell membrane</keyword>
<evidence type="ECO:0000256" key="1">
    <source>
        <dbReference type="ARBA" id="ARBA00004651"/>
    </source>
</evidence>
<keyword evidence="5" id="KW-0472">Membrane</keyword>
<evidence type="ECO:0000256" key="3">
    <source>
        <dbReference type="ARBA" id="ARBA00022692"/>
    </source>
</evidence>
<proteinExistence type="predicted"/>
<gene>
    <name evidence="6" type="ORF">GMD52_09105</name>
</gene>
<evidence type="ECO:0000256" key="5">
    <source>
        <dbReference type="ARBA" id="ARBA00023136"/>
    </source>
</evidence>
<comment type="subcellular location">
    <subcellularLocation>
        <location evidence="1">Cell membrane</location>
        <topology evidence="1">Multi-pass membrane protein</topology>
    </subcellularLocation>
</comment>
<dbReference type="PANTHER" id="PTHR32196">
    <property type="entry name" value="ABC TRANSPORTER PERMEASE PROTEIN YPHD-RELATED-RELATED"/>
    <property type="match status" value="1"/>
</dbReference>
<reference evidence="6 7" key="1">
    <citation type="journal article" date="2019" name="Nat. Med.">
        <title>A library of human gut bacterial isolates paired with longitudinal multiomics data enables mechanistic microbiome research.</title>
        <authorList>
            <person name="Poyet M."/>
            <person name="Groussin M."/>
            <person name="Gibbons S.M."/>
            <person name="Avila-Pacheco J."/>
            <person name="Jiang X."/>
            <person name="Kearney S.M."/>
            <person name="Perrotta A.R."/>
            <person name="Berdy B."/>
            <person name="Zhao S."/>
            <person name="Lieberman T.D."/>
            <person name="Swanson P.K."/>
            <person name="Smith M."/>
            <person name="Roesemann S."/>
            <person name="Alexander J.E."/>
            <person name="Rich S.A."/>
            <person name="Livny J."/>
            <person name="Vlamakis H."/>
            <person name="Clish C."/>
            <person name="Bullock K."/>
            <person name="Deik A."/>
            <person name="Scott J."/>
            <person name="Pierce K.A."/>
            <person name="Xavier R.J."/>
            <person name="Alm E.J."/>
        </authorList>
    </citation>
    <scope>NUCLEOTIDE SEQUENCE [LARGE SCALE GENOMIC DNA]</scope>
    <source>
        <strain evidence="6 7">BIOML-A7</strain>
    </source>
</reference>
<dbReference type="EMBL" id="WMZR01000010">
    <property type="protein sequence ID" value="MTS51696.1"/>
    <property type="molecule type" value="Genomic_DNA"/>
</dbReference>
<evidence type="ECO:0000313" key="7">
    <source>
        <dbReference type="Proteomes" id="UP000449193"/>
    </source>
</evidence>
<keyword evidence="3" id="KW-0812">Transmembrane</keyword>
<organism evidence="6 7">
    <name type="scientific">Ruthenibacterium lactatiformans</name>
    <dbReference type="NCBI Taxonomy" id="1550024"/>
    <lineage>
        <taxon>Bacteria</taxon>
        <taxon>Bacillati</taxon>
        <taxon>Bacillota</taxon>
        <taxon>Clostridia</taxon>
        <taxon>Eubacteriales</taxon>
        <taxon>Oscillospiraceae</taxon>
        <taxon>Ruthenibacterium</taxon>
    </lineage>
</organism>
<dbReference type="GO" id="GO:0005886">
    <property type="term" value="C:plasma membrane"/>
    <property type="evidence" value="ECO:0007669"/>
    <property type="project" value="UniProtKB-SubCell"/>
</dbReference>
<dbReference type="Proteomes" id="UP000449193">
    <property type="component" value="Unassembled WGS sequence"/>
</dbReference>
<dbReference type="GO" id="GO:0022857">
    <property type="term" value="F:transmembrane transporter activity"/>
    <property type="evidence" value="ECO:0007669"/>
    <property type="project" value="InterPro"/>
</dbReference>
<evidence type="ECO:0000313" key="6">
    <source>
        <dbReference type="EMBL" id="MTS51696.1"/>
    </source>
</evidence>
<sequence>MNATASVKTNDRELHLSLKERVEVIRSNRYFLMIFPFAMLALMIVIFGVATQGRFFKPSVLKGILSQAIIIGTCATGVAFIYSNGNLDISIGAVLGMASTLGVLAYNATGSVSVFVLVSVGTALALMAFNCTMSVVCHIKTITVAIVVTQIYGAITTLLIGGAGKIEIPYEVSSGMEDGGFRYIAFFAYFLFCVVIYHYTKVGRELRFLGGNESCAQQTGMSNAKATYISFLMTGLGVGLAAVFSVIDVSAVSVETGNGLGMDVMLATVLGGMSIFGGARSNAYAGLVGALTVAALNKGLLMVGVSSALIQGIRGVIFLALVYLNSERQKLLPSRVQF</sequence>
<accession>A0A6I3Q6T5</accession>
<evidence type="ECO:0000256" key="2">
    <source>
        <dbReference type="ARBA" id="ARBA00022475"/>
    </source>
</evidence>
<protein>
    <submittedName>
        <fullName evidence="6">ABC transporter permease</fullName>
    </submittedName>
</protein>